<sequence length="232" mass="26195">KTTKAHQAIRRWLKEEQYDHSVRLGRDILDRELKRYRSDGPVDLDEIAAEVGLTDAEQLYAALGSGDLSVGRIVGKFIPQKPKRRSIFPRRDRRGISIQGMEDLMISFGKCCTPIPGEGIIGLITRGRGVTVHRTDCPNMGEISEDPDRLLPVQWDLEGEPAFTVQLRTRSRDRKYLLSEISKAIGDAGSNIRSATTRTDGEIAEQDFWIDVPDIKQLRRTISRIKKTKGVL</sequence>
<dbReference type="EMBL" id="UINC01223844">
    <property type="protein sequence ID" value="SVE53200.1"/>
    <property type="molecule type" value="Genomic_DNA"/>
</dbReference>
<dbReference type="GO" id="GO:0042594">
    <property type="term" value="P:response to starvation"/>
    <property type="evidence" value="ECO:0007669"/>
    <property type="project" value="TreeGrafter"/>
</dbReference>
<dbReference type="InterPro" id="IPR045600">
    <property type="entry name" value="RelA/SpoT_AH_RIS"/>
</dbReference>
<evidence type="ECO:0000313" key="2">
    <source>
        <dbReference type="EMBL" id="SVE53200.1"/>
    </source>
</evidence>
<dbReference type="GO" id="GO:0008893">
    <property type="term" value="F:guanosine-3',5'-bis(diphosphate) 3'-diphosphatase activity"/>
    <property type="evidence" value="ECO:0007669"/>
    <property type="project" value="TreeGrafter"/>
</dbReference>
<organism evidence="2">
    <name type="scientific">marine metagenome</name>
    <dbReference type="NCBI Taxonomy" id="408172"/>
    <lineage>
        <taxon>unclassified sequences</taxon>
        <taxon>metagenomes</taxon>
        <taxon>ecological metagenomes</taxon>
    </lineage>
</organism>
<gene>
    <name evidence="2" type="ORF">METZ01_LOCUS506054</name>
</gene>
<dbReference type="SUPFAM" id="SSF55021">
    <property type="entry name" value="ACT-like"/>
    <property type="match status" value="1"/>
</dbReference>
<protein>
    <recommendedName>
        <fullName evidence="1">ACT domain-containing protein</fullName>
    </recommendedName>
</protein>
<dbReference type="GO" id="GO:0008728">
    <property type="term" value="F:GTP diphosphokinase activity"/>
    <property type="evidence" value="ECO:0007669"/>
    <property type="project" value="TreeGrafter"/>
</dbReference>
<dbReference type="GO" id="GO:0015969">
    <property type="term" value="P:guanosine tetraphosphate metabolic process"/>
    <property type="evidence" value="ECO:0007669"/>
    <property type="project" value="TreeGrafter"/>
</dbReference>
<dbReference type="InterPro" id="IPR002912">
    <property type="entry name" value="ACT_dom"/>
</dbReference>
<evidence type="ECO:0000259" key="1">
    <source>
        <dbReference type="PROSITE" id="PS51671"/>
    </source>
</evidence>
<dbReference type="PANTHER" id="PTHR21262:SF31">
    <property type="entry name" value="GTP PYROPHOSPHOKINASE"/>
    <property type="match status" value="1"/>
</dbReference>
<reference evidence="2" key="1">
    <citation type="submission" date="2018-05" db="EMBL/GenBank/DDBJ databases">
        <authorList>
            <person name="Lanie J.A."/>
            <person name="Ng W.-L."/>
            <person name="Kazmierczak K.M."/>
            <person name="Andrzejewski T.M."/>
            <person name="Davidsen T.M."/>
            <person name="Wayne K.J."/>
            <person name="Tettelin H."/>
            <person name="Glass J.I."/>
            <person name="Rusch D."/>
            <person name="Podicherti R."/>
            <person name="Tsui H.-C.T."/>
            <person name="Winkler M.E."/>
        </authorList>
    </citation>
    <scope>NUCLEOTIDE SEQUENCE</scope>
</reference>
<proteinExistence type="predicted"/>
<dbReference type="AlphaFoldDB" id="A0A383E9Y9"/>
<dbReference type="InterPro" id="IPR045865">
    <property type="entry name" value="ACT-like_dom_sf"/>
</dbReference>
<dbReference type="GO" id="GO:0005886">
    <property type="term" value="C:plasma membrane"/>
    <property type="evidence" value="ECO:0007669"/>
    <property type="project" value="TreeGrafter"/>
</dbReference>
<dbReference type="CDD" id="cd04876">
    <property type="entry name" value="ACT_RelA-SpoT"/>
    <property type="match status" value="1"/>
</dbReference>
<dbReference type="Pfam" id="PF13291">
    <property type="entry name" value="ACT_4"/>
    <property type="match status" value="1"/>
</dbReference>
<dbReference type="PROSITE" id="PS51671">
    <property type="entry name" value="ACT"/>
    <property type="match status" value="1"/>
</dbReference>
<accession>A0A383E9Y9</accession>
<name>A0A383E9Y9_9ZZZZ</name>
<dbReference type="Pfam" id="PF19296">
    <property type="entry name" value="RelA_AH_RIS"/>
    <property type="match status" value="1"/>
</dbReference>
<dbReference type="PANTHER" id="PTHR21262">
    <property type="entry name" value="GUANOSINE-3',5'-BIS DIPHOSPHATE 3'-PYROPHOSPHOHYDROLASE"/>
    <property type="match status" value="1"/>
</dbReference>
<feature type="non-terminal residue" evidence="2">
    <location>
        <position position="232"/>
    </location>
</feature>
<feature type="non-terminal residue" evidence="2">
    <location>
        <position position="1"/>
    </location>
</feature>
<feature type="domain" description="ACT" evidence="1">
    <location>
        <begin position="166"/>
        <end position="232"/>
    </location>
</feature>
<dbReference type="Gene3D" id="3.30.70.260">
    <property type="match status" value="1"/>
</dbReference>